<dbReference type="Proteomes" id="UP000567293">
    <property type="component" value="Unassembled WGS sequence"/>
</dbReference>
<dbReference type="AlphaFoldDB" id="A0A7V8NVD8"/>
<sequence>MSASPVTGSNVTASPDPARQLLRHTLATIAYRGGKALRGSPDQFGSFHIGDKTRTPAQILAHMGDLFDWALSIAQGEQAWHDSTPLSWNAEVDRFFSALEKFDDYLASSEPLHGSAEGLFQGPVADALSHIGQIAMLRRLAGSPILGENYFKADIAAGSVGLNQAVPRREFE</sequence>
<evidence type="ECO:0000313" key="1">
    <source>
        <dbReference type="EMBL" id="MBA0088203.1"/>
    </source>
</evidence>
<dbReference type="InterPro" id="IPR034660">
    <property type="entry name" value="DinB/YfiT-like"/>
</dbReference>
<accession>A0A7V8NVD8</accession>
<protein>
    <recommendedName>
        <fullName evidence="3">DinB-like domain-containing protein</fullName>
    </recommendedName>
</protein>
<comment type="caution">
    <text evidence="1">The sequence shown here is derived from an EMBL/GenBank/DDBJ whole genome shotgun (WGS) entry which is preliminary data.</text>
</comment>
<dbReference type="EMBL" id="JACDQQ010002390">
    <property type="protein sequence ID" value="MBA0088203.1"/>
    <property type="molecule type" value="Genomic_DNA"/>
</dbReference>
<name>A0A7V8NVD8_9BACT</name>
<proteinExistence type="predicted"/>
<dbReference type="SUPFAM" id="SSF109854">
    <property type="entry name" value="DinB/YfiT-like putative metalloenzymes"/>
    <property type="match status" value="1"/>
</dbReference>
<keyword evidence="2" id="KW-1185">Reference proteome</keyword>
<evidence type="ECO:0000313" key="2">
    <source>
        <dbReference type="Proteomes" id="UP000567293"/>
    </source>
</evidence>
<gene>
    <name evidence="1" type="ORF">HRJ53_24725</name>
</gene>
<reference evidence="1" key="1">
    <citation type="submission" date="2020-06" db="EMBL/GenBank/DDBJ databases">
        <title>Legume-microbial interactions unlock mineral nutrients during tropical forest succession.</title>
        <authorList>
            <person name="Epihov D.Z."/>
        </authorList>
    </citation>
    <scope>NUCLEOTIDE SEQUENCE [LARGE SCALE GENOMIC DNA]</scope>
    <source>
        <strain evidence="1">Pan2503</strain>
    </source>
</reference>
<organism evidence="1 2">
    <name type="scientific">Candidatus Acidiferrum panamense</name>
    <dbReference type="NCBI Taxonomy" id="2741543"/>
    <lineage>
        <taxon>Bacteria</taxon>
        <taxon>Pseudomonadati</taxon>
        <taxon>Acidobacteriota</taxon>
        <taxon>Terriglobia</taxon>
        <taxon>Candidatus Acidiferrales</taxon>
        <taxon>Candidatus Acidiferrum</taxon>
    </lineage>
</organism>
<evidence type="ECO:0008006" key="3">
    <source>
        <dbReference type="Google" id="ProtNLM"/>
    </source>
</evidence>